<accession>A0A2S2BVE0</accession>
<reference evidence="2 3" key="1">
    <citation type="submission" date="2017-05" db="EMBL/GenBank/DDBJ databases">
        <title>Isolation of Rhodococcus sp. S2-17 biodegrading of BP-3.</title>
        <authorList>
            <person name="Lee Y."/>
            <person name="Kim K.H."/>
            <person name="Chun B.H."/>
            <person name="Jung H.S."/>
            <person name="Jeon C.O."/>
        </authorList>
    </citation>
    <scope>NUCLEOTIDE SEQUENCE [LARGE SCALE GENOMIC DNA]</scope>
    <source>
        <strain evidence="2 3">S2-17</strain>
    </source>
</reference>
<feature type="region of interest" description="Disordered" evidence="1">
    <location>
        <begin position="1"/>
        <end position="29"/>
    </location>
</feature>
<evidence type="ECO:0000313" key="3">
    <source>
        <dbReference type="Proteomes" id="UP000245711"/>
    </source>
</evidence>
<dbReference type="OrthoDB" id="4455534at2"/>
<keyword evidence="3" id="KW-1185">Reference proteome</keyword>
<evidence type="ECO:0000256" key="1">
    <source>
        <dbReference type="SAM" id="MobiDB-lite"/>
    </source>
</evidence>
<dbReference type="RefSeq" id="WP_109329701.1">
    <property type="nucleotide sequence ID" value="NZ_CP021354.1"/>
</dbReference>
<dbReference type="KEGG" id="roz:CBI38_14075"/>
<proteinExistence type="predicted"/>
<name>A0A2S2BVE0_9NOCA</name>
<evidence type="ECO:0000313" key="2">
    <source>
        <dbReference type="EMBL" id="AWK72524.1"/>
    </source>
</evidence>
<dbReference type="EMBL" id="CP021354">
    <property type="protein sequence ID" value="AWK72524.1"/>
    <property type="molecule type" value="Genomic_DNA"/>
</dbReference>
<dbReference type="AlphaFoldDB" id="A0A2S2BVE0"/>
<gene>
    <name evidence="2" type="ORF">CBI38_14075</name>
</gene>
<protein>
    <submittedName>
        <fullName evidence="2">Uncharacterized protein</fullName>
    </submittedName>
</protein>
<organism evidence="2 3">
    <name type="scientific">Rhodococcus oxybenzonivorans</name>
    <dbReference type="NCBI Taxonomy" id="1990687"/>
    <lineage>
        <taxon>Bacteria</taxon>
        <taxon>Bacillati</taxon>
        <taxon>Actinomycetota</taxon>
        <taxon>Actinomycetes</taxon>
        <taxon>Mycobacteriales</taxon>
        <taxon>Nocardiaceae</taxon>
        <taxon>Rhodococcus</taxon>
    </lineage>
</organism>
<sequence length="236" mass="24796">MNQGSDASPEGLPDRGSPGAQRFDGPVSALPMRKRKLRRRVDVPAAMVPGSSGFAVATEWLGRLAAVLAVALFAMVMATIHKGLQVQDSARTTVDNFRLTNDFFAQRTDLTAPATARKQLDELAGILAQLNLTAAADVDHLAALLPDAQALVAAGQGDTQIAQQLQTVATSLQGSAASLHEVSSNADTTVTTVDSELTHAIELVNQLNDELTRTTNKLALVPETGAIIPAPTEGQR</sequence>
<dbReference type="Proteomes" id="UP000245711">
    <property type="component" value="Chromosome"/>
</dbReference>